<reference evidence="8" key="2">
    <citation type="journal article" date="2021" name="PeerJ">
        <title>Extensive microbial diversity within the chicken gut microbiome revealed by metagenomics and culture.</title>
        <authorList>
            <person name="Gilroy R."/>
            <person name="Ravi A."/>
            <person name="Getino M."/>
            <person name="Pursley I."/>
            <person name="Horton D.L."/>
            <person name="Alikhan N.F."/>
            <person name="Baker D."/>
            <person name="Gharbi K."/>
            <person name="Hall N."/>
            <person name="Watson M."/>
            <person name="Adriaenssens E.M."/>
            <person name="Foster-Nyarko E."/>
            <person name="Jarju S."/>
            <person name="Secka A."/>
            <person name="Antonio M."/>
            <person name="Oren A."/>
            <person name="Chaudhuri R.R."/>
            <person name="La Ragione R."/>
            <person name="Hildebrand F."/>
            <person name="Pallen M.J."/>
        </authorList>
    </citation>
    <scope>NUCLEOTIDE SEQUENCE</scope>
    <source>
        <strain evidence="8">15467</strain>
    </source>
</reference>
<feature type="transmembrane region" description="Helical" evidence="7">
    <location>
        <begin position="442"/>
        <end position="462"/>
    </location>
</feature>
<accession>A0A9D9DMV6</accession>
<feature type="transmembrane region" description="Helical" evidence="7">
    <location>
        <begin position="149"/>
        <end position="169"/>
    </location>
</feature>
<feature type="transmembrane region" description="Helical" evidence="7">
    <location>
        <begin position="81"/>
        <end position="106"/>
    </location>
</feature>
<dbReference type="Proteomes" id="UP000823635">
    <property type="component" value="Unassembled WGS sequence"/>
</dbReference>
<organism evidence="8 9">
    <name type="scientific">Candidatus Egerieousia excrementavium</name>
    <dbReference type="NCBI Taxonomy" id="2840778"/>
    <lineage>
        <taxon>Bacteria</taxon>
        <taxon>Pseudomonadati</taxon>
        <taxon>Bacteroidota</taxon>
        <taxon>Bacteroidia</taxon>
        <taxon>Bacteroidales</taxon>
        <taxon>Candidatus Egerieousia</taxon>
    </lineage>
</organism>
<feature type="transmembrane region" description="Helical" evidence="7">
    <location>
        <begin position="205"/>
        <end position="226"/>
    </location>
</feature>
<feature type="transmembrane region" description="Helical" evidence="7">
    <location>
        <begin position="21"/>
        <end position="39"/>
    </location>
</feature>
<feature type="transmembrane region" description="Helical" evidence="7">
    <location>
        <begin position="112"/>
        <end position="137"/>
    </location>
</feature>
<feature type="transmembrane region" description="Helical" evidence="7">
    <location>
        <begin position="355"/>
        <end position="377"/>
    </location>
</feature>
<dbReference type="InterPro" id="IPR050833">
    <property type="entry name" value="Poly_Biosynth_Transport"/>
</dbReference>
<protein>
    <submittedName>
        <fullName evidence="8">Lipopolysaccharide biosynthesis protein</fullName>
    </submittedName>
</protein>
<evidence type="ECO:0000256" key="1">
    <source>
        <dbReference type="ARBA" id="ARBA00004651"/>
    </source>
</evidence>
<gene>
    <name evidence="8" type="ORF">IAC68_05165</name>
</gene>
<keyword evidence="3" id="KW-1003">Cell membrane</keyword>
<evidence type="ECO:0000256" key="5">
    <source>
        <dbReference type="ARBA" id="ARBA00022989"/>
    </source>
</evidence>
<comment type="subcellular location">
    <subcellularLocation>
        <location evidence="1">Cell membrane</location>
        <topology evidence="1">Multi-pass membrane protein</topology>
    </subcellularLocation>
</comment>
<feature type="transmembrane region" description="Helical" evidence="7">
    <location>
        <begin position="320"/>
        <end position="343"/>
    </location>
</feature>
<comment type="caution">
    <text evidence="8">The sequence shown here is derived from an EMBL/GenBank/DDBJ whole genome shotgun (WGS) entry which is preliminary data.</text>
</comment>
<evidence type="ECO:0000313" key="9">
    <source>
        <dbReference type="Proteomes" id="UP000823635"/>
    </source>
</evidence>
<feature type="transmembrane region" description="Helical" evidence="7">
    <location>
        <begin position="383"/>
        <end position="404"/>
    </location>
</feature>
<dbReference type="PANTHER" id="PTHR30250:SF10">
    <property type="entry name" value="LIPOPOLYSACCHARIDE BIOSYNTHESIS PROTEIN WZXC"/>
    <property type="match status" value="1"/>
</dbReference>
<feature type="transmembrane region" description="Helical" evidence="7">
    <location>
        <begin position="45"/>
        <end position="69"/>
    </location>
</feature>
<name>A0A9D9DMV6_9BACT</name>
<dbReference type="Pfam" id="PF13440">
    <property type="entry name" value="Polysacc_synt_3"/>
    <property type="match status" value="1"/>
</dbReference>
<dbReference type="GO" id="GO:0005886">
    <property type="term" value="C:plasma membrane"/>
    <property type="evidence" value="ECO:0007669"/>
    <property type="project" value="UniProtKB-SubCell"/>
</dbReference>
<sequence>MSSELKEKTAKGVSWGFVDNFLNYGIVAVANIVLANLLTPSDFGIIGMTALFITLSTSLVDSGFTGALTRKKEVNDADLSTVFYFNFAISLLLYAILFFTAPFIAAFFEEEILVPVIRILSLSLVVNALGIVHKVLFVRIIDFKTQAKISLFSAIVSSLLAIAAAFYGMGVWSLVILQVARAAITTLLLWAMSKWRPRLIFSGKSFREMFSFGSRLLATSIISAVWSEMYSFIIGKFYTSSTLGLYSYANKTKNMVTSNVSIVMQRVSFPVLSSVQDERQRRIEVYRKVLKTTVLIAFTAVLGLWAIAPDFTAAIFGEQWIPAAGYIRILCFSGLFIPMIMCGANVINSDGRSDITLMLEILKTLLAAIPLLLGIFISIEAMLYGMIATHAVLFTVHSLYVAKITGYRFADQIRDILPPLVTAGVTSGLVNLINLLPLHPVAGLAVQVVAGIAMTVAVYELIYRNSEYQDIKEMLLRAFRKMRKSGNGE</sequence>
<feature type="transmembrane region" description="Helical" evidence="7">
    <location>
        <begin position="289"/>
        <end position="308"/>
    </location>
</feature>
<evidence type="ECO:0000256" key="3">
    <source>
        <dbReference type="ARBA" id="ARBA00022475"/>
    </source>
</evidence>
<evidence type="ECO:0000256" key="4">
    <source>
        <dbReference type="ARBA" id="ARBA00022692"/>
    </source>
</evidence>
<reference evidence="8" key="1">
    <citation type="submission" date="2020-10" db="EMBL/GenBank/DDBJ databases">
        <authorList>
            <person name="Gilroy R."/>
        </authorList>
    </citation>
    <scope>NUCLEOTIDE SEQUENCE</scope>
    <source>
        <strain evidence="8">15467</strain>
    </source>
</reference>
<dbReference type="EMBL" id="JADINB010000119">
    <property type="protein sequence ID" value="MBO8429301.1"/>
    <property type="molecule type" value="Genomic_DNA"/>
</dbReference>
<keyword evidence="5 7" id="KW-1133">Transmembrane helix</keyword>
<evidence type="ECO:0000256" key="2">
    <source>
        <dbReference type="ARBA" id="ARBA00007430"/>
    </source>
</evidence>
<keyword evidence="4 7" id="KW-0812">Transmembrane</keyword>
<keyword evidence="6 7" id="KW-0472">Membrane</keyword>
<evidence type="ECO:0000256" key="7">
    <source>
        <dbReference type="SAM" id="Phobius"/>
    </source>
</evidence>
<evidence type="ECO:0000313" key="8">
    <source>
        <dbReference type="EMBL" id="MBO8429301.1"/>
    </source>
</evidence>
<feature type="transmembrane region" description="Helical" evidence="7">
    <location>
        <begin position="175"/>
        <end position="193"/>
    </location>
</feature>
<dbReference type="PANTHER" id="PTHR30250">
    <property type="entry name" value="PST FAMILY PREDICTED COLANIC ACID TRANSPORTER"/>
    <property type="match status" value="1"/>
</dbReference>
<feature type="transmembrane region" description="Helical" evidence="7">
    <location>
        <begin position="416"/>
        <end position="436"/>
    </location>
</feature>
<proteinExistence type="inferred from homology"/>
<dbReference type="AlphaFoldDB" id="A0A9D9DMV6"/>
<dbReference type="CDD" id="cd13127">
    <property type="entry name" value="MATE_tuaB_like"/>
    <property type="match status" value="1"/>
</dbReference>
<comment type="similarity">
    <text evidence="2">Belongs to the polysaccharide synthase family.</text>
</comment>
<evidence type="ECO:0000256" key="6">
    <source>
        <dbReference type="ARBA" id="ARBA00023136"/>
    </source>
</evidence>